<feature type="domain" description="GTP-binding protein TrmE N-terminal" evidence="2">
    <location>
        <begin position="30"/>
        <end position="70"/>
    </location>
</feature>
<feature type="region of interest" description="Disordered" evidence="1">
    <location>
        <begin position="1"/>
        <end position="28"/>
    </location>
</feature>
<dbReference type="AlphaFoldDB" id="A0A453K609"/>
<evidence type="ECO:0000259" key="2">
    <source>
        <dbReference type="Pfam" id="PF10396"/>
    </source>
</evidence>
<protein>
    <recommendedName>
        <fullName evidence="2">GTP-binding protein TrmE N-terminal domain-containing protein</fullName>
    </recommendedName>
</protein>
<organism evidence="3 4">
    <name type="scientific">Aegilops tauschii subsp. strangulata</name>
    <name type="common">Goatgrass</name>
    <dbReference type="NCBI Taxonomy" id="200361"/>
    <lineage>
        <taxon>Eukaryota</taxon>
        <taxon>Viridiplantae</taxon>
        <taxon>Streptophyta</taxon>
        <taxon>Embryophyta</taxon>
        <taxon>Tracheophyta</taxon>
        <taxon>Spermatophyta</taxon>
        <taxon>Magnoliopsida</taxon>
        <taxon>Liliopsida</taxon>
        <taxon>Poales</taxon>
        <taxon>Poaceae</taxon>
        <taxon>BOP clade</taxon>
        <taxon>Pooideae</taxon>
        <taxon>Triticodae</taxon>
        <taxon>Triticeae</taxon>
        <taxon>Triticinae</taxon>
        <taxon>Aegilops</taxon>
    </lineage>
</organism>
<dbReference type="EnsemblPlants" id="AET5Gv20299300.5">
    <property type="protein sequence ID" value="AET5Gv20299300.5"/>
    <property type="gene ID" value="AET5Gv20299300"/>
</dbReference>
<accession>A0A453K609</accession>
<dbReference type="Gramene" id="AET5Gv20299300.2">
    <property type="protein sequence ID" value="AET5Gv20299300.2"/>
    <property type="gene ID" value="AET5Gv20299300"/>
</dbReference>
<reference evidence="4" key="1">
    <citation type="journal article" date="2014" name="Science">
        <title>Ancient hybridizations among the ancestral genomes of bread wheat.</title>
        <authorList>
            <consortium name="International Wheat Genome Sequencing Consortium,"/>
            <person name="Marcussen T."/>
            <person name="Sandve S.R."/>
            <person name="Heier L."/>
            <person name="Spannagl M."/>
            <person name="Pfeifer M."/>
            <person name="Jakobsen K.S."/>
            <person name="Wulff B.B."/>
            <person name="Steuernagel B."/>
            <person name="Mayer K.F."/>
            <person name="Olsen O.A."/>
        </authorList>
    </citation>
    <scope>NUCLEOTIDE SEQUENCE [LARGE SCALE GENOMIC DNA]</scope>
    <source>
        <strain evidence="4">cv. AL8/78</strain>
    </source>
</reference>
<dbReference type="Gramene" id="AET5Gv20299300.5">
    <property type="protein sequence ID" value="AET5Gv20299300.5"/>
    <property type="gene ID" value="AET5Gv20299300"/>
</dbReference>
<evidence type="ECO:0000313" key="4">
    <source>
        <dbReference type="Proteomes" id="UP000015105"/>
    </source>
</evidence>
<dbReference type="InterPro" id="IPR018948">
    <property type="entry name" value="GTP-bd_TrmE_N"/>
</dbReference>
<reference evidence="3" key="3">
    <citation type="journal article" date="2017" name="Nature">
        <title>Genome sequence of the progenitor of the wheat D genome Aegilops tauschii.</title>
        <authorList>
            <person name="Luo M.C."/>
            <person name="Gu Y.Q."/>
            <person name="Puiu D."/>
            <person name="Wang H."/>
            <person name="Twardziok S.O."/>
            <person name="Deal K.R."/>
            <person name="Huo N."/>
            <person name="Zhu T."/>
            <person name="Wang L."/>
            <person name="Wang Y."/>
            <person name="McGuire P.E."/>
            <person name="Liu S."/>
            <person name="Long H."/>
            <person name="Ramasamy R.K."/>
            <person name="Rodriguez J.C."/>
            <person name="Van S.L."/>
            <person name="Yuan L."/>
            <person name="Wang Z."/>
            <person name="Xia Z."/>
            <person name="Xiao L."/>
            <person name="Anderson O.D."/>
            <person name="Ouyang S."/>
            <person name="Liang Y."/>
            <person name="Zimin A.V."/>
            <person name="Pertea G."/>
            <person name="Qi P."/>
            <person name="Bennetzen J.L."/>
            <person name="Dai X."/>
            <person name="Dawson M.W."/>
            <person name="Muller H.G."/>
            <person name="Kugler K."/>
            <person name="Rivarola-Duarte L."/>
            <person name="Spannagl M."/>
            <person name="Mayer K.F.X."/>
            <person name="Lu F.H."/>
            <person name="Bevan M.W."/>
            <person name="Leroy P."/>
            <person name="Li P."/>
            <person name="You F.M."/>
            <person name="Sun Q."/>
            <person name="Liu Z."/>
            <person name="Lyons E."/>
            <person name="Wicker T."/>
            <person name="Salzberg S.L."/>
            <person name="Devos K.M."/>
            <person name="Dvorak J."/>
        </authorList>
    </citation>
    <scope>NUCLEOTIDE SEQUENCE [LARGE SCALE GENOMIC DNA]</scope>
    <source>
        <strain evidence="3">cv. AL8/78</strain>
    </source>
</reference>
<reference evidence="4" key="2">
    <citation type="journal article" date="2017" name="Nat. Plants">
        <title>The Aegilops tauschii genome reveals multiple impacts of transposons.</title>
        <authorList>
            <person name="Zhao G."/>
            <person name="Zou C."/>
            <person name="Li K."/>
            <person name="Wang K."/>
            <person name="Li T."/>
            <person name="Gao L."/>
            <person name="Zhang X."/>
            <person name="Wang H."/>
            <person name="Yang Z."/>
            <person name="Liu X."/>
            <person name="Jiang W."/>
            <person name="Mao L."/>
            <person name="Kong X."/>
            <person name="Jiao Y."/>
            <person name="Jia J."/>
        </authorList>
    </citation>
    <scope>NUCLEOTIDE SEQUENCE [LARGE SCALE GENOMIC DNA]</scope>
    <source>
        <strain evidence="4">cv. AL8/78</strain>
    </source>
</reference>
<dbReference type="SUPFAM" id="SSF103025">
    <property type="entry name" value="Folate-binding domain"/>
    <property type="match status" value="1"/>
</dbReference>
<name>A0A453K609_AEGTS</name>
<dbReference type="InterPro" id="IPR027266">
    <property type="entry name" value="TrmE/GcvT-like"/>
</dbReference>
<reference evidence="3" key="4">
    <citation type="submission" date="2019-03" db="UniProtKB">
        <authorList>
            <consortium name="EnsemblPlants"/>
        </authorList>
    </citation>
    <scope>IDENTIFICATION</scope>
</reference>
<keyword evidence="4" id="KW-1185">Reference proteome</keyword>
<evidence type="ECO:0000313" key="3">
    <source>
        <dbReference type="EnsemblPlants" id="AET5Gv20299300.2"/>
    </source>
</evidence>
<dbReference type="Pfam" id="PF10396">
    <property type="entry name" value="TrmE_N"/>
    <property type="match status" value="1"/>
</dbReference>
<dbReference type="Proteomes" id="UP000015105">
    <property type="component" value="Chromosome 5D"/>
</dbReference>
<dbReference type="Gene3D" id="3.30.1360.120">
    <property type="entry name" value="Probable tRNA modification gtpase trme, domain 1"/>
    <property type="match status" value="1"/>
</dbReference>
<proteinExistence type="predicted"/>
<dbReference type="EnsemblPlants" id="AET5Gv20299300.2">
    <property type="protein sequence ID" value="AET5Gv20299300.2"/>
    <property type="gene ID" value="AET5Gv20299300"/>
</dbReference>
<evidence type="ECO:0000256" key="1">
    <source>
        <dbReference type="SAM" id="MobiDB-lite"/>
    </source>
</evidence>
<reference evidence="3" key="5">
    <citation type="journal article" date="2021" name="G3 (Bethesda)">
        <title>Aegilops tauschii genome assembly Aet v5.0 features greater sequence contiguity and improved annotation.</title>
        <authorList>
            <person name="Wang L."/>
            <person name="Zhu T."/>
            <person name="Rodriguez J.C."/>
            <person name="Deal K.R."/>
            <person name="Dubcovsky J."/>
            <person name="McGuire P.E."/>
            <person name="Lux T."/>
            <person name="Spannagl M."/>
            <person name="Mayer K.F.X."/>
            <person name="Baldrich P."/>
            <person name="Meyers B.C."/>
            <person name="Huo N."/>
            <person name="Gu Y.Q."/>
            <person name="Zhou H."/>
            <person name="Devos K.M."/>
            <person name="Bennetzen J.L."/>
            <person name="Unver T."/>
            <person name="Budak H."/>
            <person name="Gulick P.J."/>
            <person name="Galiba G."/>
            <person name="Kalapos B."/>
            <person name="Nelson D.R."/>
            <person name="Li P."/>
            <person name="You F.M."/>
            <person name="Luo M.C."/>
            <person name="Dvorak J."/>
        </authorList>
    </citation>
    <scope>NUCLEOTIDE SEQUENCE [LARGE SCALE GENOMIC DNA]</scope>
    <source>
        <strain evidence="3">cv. AL8/78</strain>
    </source>
</reference>
<sequence>MGQRRYYPAPTPSPSSNACSGRPGGSRHPGFVVDRDGSVIDEVLAVPMLSTRSYTREDVVELQCRATHLIHLKR</sequence>